<sequence length="265" mass="30278">EDLVADNDKFAHSCKGAAAVKLIASSFPTIERVLYLHDVLDLEFARKERKALLKERGLIKRSVADLFPKLRSLLRDALPNDYDTFCTRFDARQAARPIRRFVYLANKDDDDESLTALVDVLLEELTTDARKEPATERSRVAWDRGKGGHDGAEAHMQNWFQRGSPIYVVSARGQNSDNPPETFIVPASRCHERLPGNMYVDGKLWCTWCGKKEYRCECRVFTKVEGILDLPYHYARQLWFSLRRTINWGSRKAAVGTKRGGKGKK</sequence>
<protein>
    <submittedName>
        <fullName evidence="1">Uncharacterized protein</fullName>
    </submittedName>
</protein>
<gene>
    <name evidence="1" type="ORF">MCHLO_09685</name>
</gene>
<dbReference type="Proteomes" id="UP000815677">
    <property type="component" value="Unassembled WGS sequence"/>
</dbReference>
<feature type="non-terminal residue" evidence="1">
    <location>
        <position position="1"/>
    </location>
</feature>
<name>A0ABQ0LNG3_MYCCL</name>
<organism evidence="1 2">
    <name type="scientific">Mycena chlorophos</name>
    <name type="common">Agaric fungus</name>
    <name type="synonym">Agaricus chlorophos</name>
    <dbReference type="NCBI Taxonomy" id="658473"/>
    <lineage>
        <taxon>Eukaryota</taxon>
        <taxon>Fungi</taxon>
        <taxon>Dikarya</taxon>
        <taxon>Basidiomycota</taxon>
        <taxon>Agaricomycotina</taxon>
        <taxon>Agaricomycetes</taxon>
        <taxon>Agaricomycetidae</taxon>
        <taxon>Agaricales</taxon>
        <taxon>Marasmiineae</taxon>
        <taxon>Mycenaceae</taxon>
        <taxon>Mycena</taxon>
    </lineage>
</organism>
<evidence type="ECO:0000313" key="2">
    <source>
        <dbReference type="Proteomes" id="UP000815677"/>
    </source>
</evidence>
<proteinExistence type="predicted"/>
<dbReference type="EMBL" id="DF847821">
    <property type="protein sequence ID" value="GAT52653.1"/>
    <property type="molecule type" value="Genomic_DNA"/>
</dbReference>
<reference evidence="1" key="1">
    <citation type="submission" date="2014-09" db="EMBL/GenBank/DDBJ databases">
        <title>Genome sequence of the luminous mushroom Mycena chlorophos for searching fungal bioluminescence genes.</title>
        <authorList>
            <person name="Tanaka Y."/>
            <person name="Kasuga D."/>
            <person name="Oba Y."/>
            <person name="Hase S."/>
            <person name="Sato K."/>
            <person name="Oba Y."/>
            <person name="Sakakibara Y."/>
        </authorList>
    </citation>
    <scope>NUCLEOTIDE SEQUENCE</scope>
</reference>
<evidence type="ECO:0000313" key="1">
    <source>
        <dbReference type="EMBL" id="GAT52653.1"/>
    </source>
</evidence>
<accession>A0ABQ0LNG3</accession>
<feature type="non-terminal residue" evidence="1">
    <location>
        <position position="265"/>
    </location>
</feature>
<keyword evidence="2" id="KW-1185">Reference proteome</keyword>